<reference evidence="5" key="1">
    <citation type="submission" date="2020-11" db="EMBL/GenBank/DDBJ databases">
        <authorList>
            <consortium name="DOE Joint Genome Institute"/>
            <person name="Ahrendt S."/>
            <person name="Riley R."/>
            <person name="Andreopoulos W."/>
            <person name="Labutti K."/>
            <person name="Pangilinan J."/>
            <person name="Ruiz-Duenas F.J."/>
            <person name="Barrasa J.M."/>
            <person name="Sanchez-Garcia M."/>
            <person name="Camarero S."/>
            <person name="Miyauchi S."/>
            <person name="Serrano A."/>
            <person name="Linde D."/>
            <person name="Babiker R."/>
            <person name="Drula E."/>
            <person name="Ayuso-Fernandez I."/>
            <person name="Pacheco R."/>
            <person name="Padilla G."/>
            <person name="Ferreira P."/>
            <person name="Barriuso J."/>
            <person name="Kellner H."/>
            <person name="Castanera R."/>
            <person name="Alfaro M."/>
            <person name="Ramirez L."/>
            <person name="Pisabarro A.G."/>
            <person name="Kuo A."/>
            <person name="Tritt A."/>
            <person name="Lipzen A."/>
            <person name="He G."/>
            <person name="Yan M."/>
            <person name="Ng V."/>
            <person name="Cullen D."/>
            <person name="Martin F."/>
            <person name="Rosso M.-N."/>
            <person name="Henrissat B."/>
            <person name="Hibbett D."/>
            <person name="Martinez A.T."/>
            <person name="Grigoriev I.V."/>
        </authorList>
    </citation>
    <scope>NUCLEOTIDE SEQUENCE</scope>
    <source>
        <strain evidence="5">AH 40177</strain>
    </source>
</reference>
<feature type="region of interest" description="Disordered" evidence="2">
    <location>
        <begin position="159"/>
        <end position="245"/>
    </location>
</feature>
<sequence length="273" mass="27206">MISSFSLAILLASVTTTLVRADVFPSTPNTANAGTTCTINWTGDSNSTSNWSNMAIELMTGDNFNMVFLTTVATGQDGTKDGSFSWTCPQVNPFSAIYFYQFVSPLETSNPQWTTRFAIASSSGATTAPPNSTQPDGEKIPWGTGALVDATASAPPSFASGITSGSVPADSTTATTSSKSTSSSGTASGTASGTSGATTSTPAPPSATIVGGNTSGAAGNKVTSTITASPTSGASNSTTSSNSNSGLGLAVDGTVWTSAFGVISSAMVLSLFL</sequence>
<dbReference type="AlphaFoldDB" id="A0A9P5PUM7"/>
<dbReference type="EMBL" id="JADNRY010000061">
    <property type="protein sequence ID" value="KAF9068395.1"/>
    <property type="molecule type" value="Genomic_DNA"/>
</dbReference>
<evidence type="ECO:0000256" key="1">
    <source>
        <dbReference type="ARBA" id="ARBA00022729"/>
    </source>
</evidence>
<comment type="caution">
    <text evidence="5">The sequence shown here is derived from an EMBL/GenBank/DDBJ whole genome shotgun (WGS) entry which is preliminary data.</text>
</comment>
<organism evidence="5 6">
    <name type="scientific">Rhodocollybia butyracea</name>
    <dbReference type="NCBI Taxonomy" id="206335"/>
    <lineage>
        <taxon>Eukaryota</taxon>
        <taxon>Fungi</taxon>
        <taxon>Dikarya</taxon>
        <taxon>Basidiomycota</taxon>
        <taxon>Agaricomycotina</taxon>
        <taxon>Agaricomycetes</taxon>
        <taxon>Agaricomycetidae</taxon>
        <taxon>Agaricales</taxon>
        <taxon>Marasmiineae</taxon>
        <taxon>Omphalotaceae</taxon>
        <taxon>Rhodocollybia</taxon>
    </lineage>
</organism>
<proteinExistence type="predicted"/>
<gene>
    <name evidence="5" type="ORF">BDP27DRAFT_1224314</name>
</gene>
<feature type="chain" id="PRO_5040198144" description="Yeast cell wall synthesis Kre9/Knh1-like N-terminal domain-containing protein" evidence="3">
    <location>
        <begin position="22"/>
        <end position="273"/>
    </location>
</feature>
<dbReference type="InterPro" id="IPR052982">
    <property type="entry name" value="SRP1/TIP1-like"/>
</dbReference>
<keyword evidence="1 3" id="KW-0732">Signal</keyword>
<feature type="compositionally biased region" description="Polar residues" evidence="2">
    <location>
        <begin position="211"/>
        <end position="227"/>
    </location>
</feature>
<feature type="domain" description="Yeast cell wall synthesis Kre9/Knh1-like N-terminal" evidence="4">
    <location>
        <begin position="25"/>
        <end position="119"/>
    </location>
</feature>
<dbReference type="Pfam" id="PF10342">
    <property type="entry name" value="Kre9_KNH"/>
    <property type="match status" value="1"/>
</dbReference>
<evidence type="ECO:0000313" key="5">
    <source>
        <dbReference type="EMBL" id="KAF9068395.1"/>
    </source>
</evidence>
<dbReference type="PANTHER" id="PTHR40633:SF1">
    <property type="entry name" value="GPI ANCHORED SERINE-THREONINE RICH PROTEIN (AFU_ORTHOLOGUE AFUA_1G03630)"/>
    <property type="match status" value="1"/>
</dbReference>
<dbReference type="PANTHER" id="PTHR40633">
    <property type="entry name" value="MATRIX PROTEIN, PUTATIVE (AFU_ORTHOLOGUE AFUA_8G05410)-RELATED"/>
    <property type="match status" value="1"/>
</dbReference>
<evidence type="ECO:0000256" key="3">
    <source>
        <dbReference type="SAM" id="SignalP"/>
    </source>
</evidence>
<evidence type="ECO:0000256" key="2">
    <source>
        <dbReference type="SAM" id="MobiDB-lite"/>
    </source>
</evidence>
<evidence type="ECO:0000313" key="6">
    <source>
        <dbReference type="Proteomes" id="UP000772434"/>
    </source>
</evidence>
<dbReference type="InterPro" id="IPR018466">
    <property type="entry name" value="Kre9/Knh1-like_N"/>
</dbReference>
<feature type="compositionally biased region" description="Low complexity" evidence="2">
    <location>
        <begin position="168"/>
        <end position="201"/>
    </location>
</feature>
<feature type="compositionally biased region" description="Polar residues" evidence="2">
    <location>
        <begin position="122"/>
        <end position="135"/>
    </location>
</feature>
<dbReference type="Proteomes" id="UP000772434">
    <property type="component" value="Unassembled WGS sequence"/>
</dbReference>
<feature type="compositionally biased region" description="Low complexity" evidence="2">
    <location>
        <begin position="228"/>
        <end position="245"/>
    </location>
</feature>
<dbReference type="OrthoDB" id="2432613at2759"/>
<keyword evidence="6" id="KW-1185">Reference proteome</keyword>
<accession>A0A9P5PUM7</accession>
<evidence type="ECO:0000259" key="4">
    <source>
        <dbReference type="Pfam" id="PF10342"/>
    </source>
</evidence>
<feature type="region of interest" description="Disordered" evidence="2">
    <location>
        <begin position="122"/>
        <end position="143"/>
    </location>
</feature>
<protein>
    <recommendedName>
        <fullName evidence="4">Yeast cell wall synthesis Kre9/Knh1-like N-terminal domain-containing protein</fullName>
    </recommendedName>
</protein>
<feature type="signal peptide" evidence="3">
    <location>
        <begin position="1"/>
        <end position="21"/>
    </location>
</feature>
<name>A0A9P5PUM7_9AGAR</name>